<feature type="domain" description="RNA polymerase sigma-70 region 2" evidence="5">
    <location>
        <begin position="26"/>
        <end position="93"/>
    </location>
</feature>
<feature type="domain" description="RNA polymerase sigma factor 70 region 4 type 2" evidence="6">
    <location>
        <begin position="130"/>
        <end position="177"/>
    </location>
</feature>
<comment type="caution">
    <text evidence="7">The sequence shown here is derived from an EMBL/GenBank/DDBJ whole genome shotgun (WGS) entry which is preliminary data.</text>
</comment>
<comment type="similarity">
    <text evidence="1">Belongs to the sigma-70 factor family. ECF subfamily.</text>
</comment>
<proteinExistence type="inferred from homology"/>
<dbReference type="Proteomes" id="UP001245285">
    <property type="component" value="Unassembled WGS sequence"/>
</dbReference>
<dbReference type="NCBIfam" id="TIGR02937">
    <property type="entry name" value="sigma70-ECF"/>
    <property type="match status" value="1"/>
</dbReference>
<evidence type="ECO:0000256" key="4">
    <source>
        <dbReference type="ARBA" id="ARBA00023163"/>
    </source>
</evidence>
<dbReference type="PANTHER" id="PTHR43133">
    <property type="entry name" value="RNA POLYMERASE ECF-TYPE SIGMA FACTO"/>
    <property type="match status" value="1"/>
</dbReference>
<evidence type="ECO:0000256" key="3">
    <source>
        <dbReference type="ARBA" id="ARBA00023082"/>
    </source>
</evidence>
<dbReference type="CDD" id="cd06171">
    <property type="entry name" value="Sigma70_r4"/>
    <property type="match status" value="1"/>
</dbReference>
<evidence type="ECO:0000313" key="7">
    <source>
        <dbReference type="EMBL" id="MDT0646674.1"/>
    </source>
</evidence>
<dbReference type="InterPro" id="IPR013324">
    <property type="entry name" value="RNA_pol_sigma_r3/r4-like"/>
</dbReference>
<evidence type="ECO:0000256" key="2">
    <source>
        <dbReference type="ARBA" id="ARBA00023015"/>
    </source>
</evidence>
<dbReference type="RefSeq" id="WP_311494840.1">
    <property type="nucleotide sequence ID" value="NZ_JAVRHO010000009.1"/>
</dbReference>
<protein>
    <submittedName>
        <fullName evidence="7">RNA polymerase sigma factor</fullName>
    </submittedName>
</protein>
<dbReference type="PANTHER" id="PTHR43133:SF51">
    <property type="entry name" value="RNA POLYMERASE SIGMA FACTOR"/>
    <property type="match status" value="1"/>
</dbReference>
<dbReference type="SUPFAM" id="SSF88946">
    <property type="entry name" value="Sigma2 domain of RNA polymerase sigma factors"/>
    <property type="match status" value="1"/>
</dbReference>
<keyword evidence="8" id="KW-1185">Reference proteome</keyword>
<dbReference type="InterPro" id="IPR013325">
    <property type="entry name" value="RNA_pol_sigma_r2"/>
</dbReference>
<reference evidence="7 8" key="1">
    <citation type="submission" date="2023-09" db="EMBL/GenBank/DDBJ databases">
        <authorList>
            <person name="Rey-Velasco X."/>
        </authorList>
    </citation>
    <scope>NUCLEOTIDE SEQUENCE [LARGE SCALE GENOMIC DNA]</scope>
    <source>
        <strain evidence="7 8">F260</strain>
    </source>
</reference>
<gene>
    <name evidence="7" type="ORF">RM545_08225</name>
</gene>
<dbReference type="EMBL" id="JAVRHO010000009">
    <property type="protein sequence ID" value="MDT0646674.1"/>
    <property type="molecule type" value="Genomic_DNA"/>
</dbReference>
<dbReference type="InterPro" id="IPR036388">
    <property type="entry name" value="WH-like_DNA-bd_sf"/>
</dbReference>
<keyword evidence="3" id="KW-0731">Sigma factor</keyword>
<evidence type="ECO:0000256" key="1">
    <source>
        <dbReference type="ARBA" id="ARBA00010641"/>
    </source>
</evidence>
<dbReference type="InterPro" id="IPR039425">
    <property type="entry name" value="RNA_pol_sigma-70-like"/>
</dbReference>
<name>A0ABU3CJZ6_9FLAO</name>
<dbReference type="Gene3D" id="1.10.1740.10">
    <property type="match status" value="1"/>
</dbReference>
<evidence type="ECO:0000259" key="6">
    <source>
        <dbReference type="Pfam" id="PF08281"/>
    </source>
</evidence>
<evidence type="ECO:0000313" key="8">
    <source>
        <dbReference type="Proteomes" id="UP001245285"/>
    </source>
</evidence>
<organism evidence="7 8">
    <name type="scientific">Autumnicola lenta</name>
    <dbReference type="NCBI Taxonomy" id="3075593"/>
    <lineage>
        <taxon>Bacteria</taxon>
        <taxon>Pseudomonadati</taxon>
        <taxon>Bacteroidota</taxon>
        <taxon>Flavobacteriia</taxon>
        <taxon>Flavobacteriales</taxon>
        <taxon>Flavobacteriaceae</taxon>
        <taxon>Autumnicola</taxon>
    </lineage>
</organism>
<dbReference type="Gene3D" id="1.10.10.10">
    <property type="entry name" value="Winged helix-like DNA-binding domain superfamily/Winged helix DNA-binding domain"/>
    <property type="match status" value="1"/>
</dbReference>
<dbReference type="SUPFAM" id="SSF88659">
    <property type="entry name" value="Sigma3 and sigma4 domains of RNA polymerase sigma factors"/>
    <property type="match status" value="1"/>
</dbReference>
<dbReference type="InterPro" id="IPR007627">
    <property type="entry name" value="RNA_pol_sigma70_r2"/>
</dbReference>
<sequence>MTPTITHINDLVAACRKGDQRAQIEIYNRYYKAMYNTALRIVKHSAEAEDIMQEAFLNAFTKIESFNGESTFGAWLKRIVVNKCISVYNKKRKYEEVSYNDELKNEIDDSEGYIVNEENTNEKVKVLLFKLNSLKENYRMCLTLHLIEGYDYDEICEIMDISYANCRTTISRAKESLRNKLLNHEER</sequence>
<keyword evidence="4" id="KW-0804">Transcription</keyword>
<evidence type="ECO:0000259" key="5">
    <source>
        <dbReference type="Pfam" id="PF04542"/>
    </source>
</evidence>
<accession>A0ABU3CJZ6</accession>
<dbReference type="InterPro" id="IPR013249">
    <property type="entry name" value="RNA_pol_sigma70_r4_t2"/>
</dbReference>
<dbReference type="Pfam" id="PF08281">
    <property type="entry name" value="Sigma70_r4_2"/>
    <property type="match status" value="1"/>
</dbReference>
<dbReference type="Pfam" id="PF04542">
    <property type="entry name" value="Sigma70_r2"/>
    <property type="match status" value="1"/>
</dbReference>
<dbReference type="InterPro" id="IPR014284">
    <property type="entry name" value="RNA_pol_sigma-70_dom"/>
</dbReference>
<keyword evidence="2" id="KW-0805">Transcription regulation</keyword>